<name>X1CIU8_9ZZZZ</name>
<dbReference type="AlphaFoldDB" id="X1CIU8"/>
<accession>X1CIU8</accession>
<evidence type="ECO:0000313" key="1">
    <source>
        <dbReference type="EMBL" id="GAG84166.1"/>
    </source>
</evidence>
<sequence>GVCGEQGSECPLMIRLDYEDVSGVDQTWLQGFYSQGTTGPTTPDVCIACPPPLNEHYRLPFGQLGFYESDNLLEKLDQLGILPRRIKTITLIASGHTFDTEVVDVALLANE</sequence>
<reference evidence="1" key="1">
    <citation type="journal article" date="2014" name="Front. Microbiol.">
        <title>High frequency of phylogenetically diverse reductive dehalogenase-homologous genes in deep subseafloor sedimentary metagenomes.</title>
        <authorList>
            <person name="Kawai M."/>
            <person name="Futagami T."/>
            <person name="Toyoda A."/>
            <person name="Takaki Y."/>
            <person name="Nishi S."/>
            <person name="Hori S."/>
            <person name="Arai W."/>
            <person name="Tsubouchi T."/>
            <person name="Morono Y."/>
            <person name="Uchiyama I."/>
            <person name="Ito T."/>
            <person name="Fujiyama A."/>
            <person name="Inagaki F."/>
            <person name="Takami H."/>
        </authorList>
    </citation>
    <scope>NUCLEOTIDE SEQUENCE</scope>
    <source>
        <strain evidence="1">Expedition CK06-06</strain>
    </source>
</reference>
<protein>
    <submittedName>
        <fullName evidence="1">Uncharacterized protein</fullName>
    </submittedName>
</protein>
<comment type="caution">
    <text evidence="1">The sequence shown here is derived from an EMBL/GenBank/DDBJ whole genome shotgun (WGS) entry which is preliminary data.</text>
</comment>
<feature type="non-terminal residue" evidence="1">
    <location>
        <position position="1"/>
    </location>
</feature>
<organism evidence="1">
    <name type="scientific">marine sediment metagenome</name>
    <dbReference type="NCBI Taxonomy" id="412755"/>
    <lineage>
        <taxon>unclassified sequences</taxon>
        <taxon>metagenomes</taxon>
        <taxon>ecological metagenomes</taxon>
    </lineage>
</organism>
<proteinExistence type="predicted"/>
<gene>
    <name evidence="1" type="ORF">S01H4_26350</name>
</gene>
<dbReference type="EMBL" id="BART01012694">
    <property type="protein sequence ID" value="GAG84166.1"/>
    <property type="molecule type" value="Genomic_DNA"/>
</dbReference>